<proteinExistence type="inferred from homology"/>
<reference evidence="7 8" key="1">
    <citation type="journal article" date="2018" name="New Phytol.">
        <title>Comparative genomics and transcriptomics depict ericoid mycorrhizal fungi as versatile saprotrophs and plant mutualists.</title>
        <authorList>
            <person name="Martino E."/>
            <person name="Morin E."/>
            <person name="Grelet G.A."/>
            <person name="Kuo A."/>
            <person name="Kohler A."/>
            <person name="Daghino S."/>
            <person name="Barry K.W."/>
            <person name="Cichocki N."/>
            <person name="Clum A."/>
            <person name="Dockter R.B."/>
            <person name="Hainaut M."/>
            <person name="Kuo R.C."/>
            <person name="LaButti K."/>
            <person name="Lindahl B.D."/>
            <person name="Lindquist E.A."/>
            <person name="Lipzen A."/>
            <person name="Khouja H.R."/>
            <person name="Magnuson J."/>
            <person name="Murat C."/>
            <person name="Ohm R.A."/>
            <person name="Singer S.W."/>
            <person name="Spatafora J.W."/>
            <person name="Wang M."/>
            <person name="Veneault-Fourrey C."/>
            <person name="Henrissat B."/>
            <person name="Grigoriev I.V."/>
            <person name="Martin F.M."/>
            <person name="Perotto S."/>
        </authorList>
    </citation>
    <scope>NUCLEOTIDE SEQUENCE [LARGE SCALE GENOMIC DNA]</scope>
    <source>
        <strain evidence="7 8">ATCC 22711</strain>
    </source>
</reference>
<evidence type="ECO:0000256" key="2">
    <source>
        <dbReference type="ARBA" id="ARBA00009199"/>
    </source>
</evidence>
<keyword evidence="8" id="KW-1185">Reference proteome</keyword>
<feature type="active site" description="Charge relay system" evidence="5">
    <location>
        <position position="209"/>
    </location>
</feature>
<comment type="catalytic activity">
    <reaction evidence="1">
        <text>a monocarboxylic acid amide + H2O = a monocarboxylate + NH4(+)</text>
        <dbReference type="Rhea" id="RHEA:12020"/>
        <dbReference type="ChEBI" id="CHEBI:15377"/>
        <dbReference type="ChEBI" id="CHEBI:28938"/>
        <dbReference type="ChEBI" id="CHEBI:35757"/>
        <dbReference type="ChEBI" id="CHEBI:83628"/>
        <dbReference type="EC" id="3.5.1.4"/>
    </reaction>
</comment>
<evidence type="ECO:0000256" key="3">
    <source>
        <dbReference type="ARBA" id="ARBA00012922"/>
    </source>
</evidence>
<dbReference type="PANTHER" id="PTHR46072">
    <property type="entry name" value="AMIDASE-RELATED-RELATED"/>
    <property type="match status" value="1"/>
</dbReference>
<dbReference type="PANTHER" id="PTHR46072:SF2">
    <property type="entry name" value="AMIDASE (EUROFUNG)"/>
    <property type="match status" value="1"/>
</dbReference>
<feature type="active site" description="Acyl-ester intermediate" evidence="5">
    <location>
        <position position="233"/>
    </location>
</feature>
<accession>A0A2T3AW20</accession>
<dbReference type="PROSITE" id="PS00571">
    <property type="entry name" value="AMIDASES"/>
    <property type="match status" value="1"/>
</dbReference>
<protein>
    <recommendedName>
        <fullName evidence="3">amidase</fullName>
        <ecNumber evidence="3">3.5.1.4</ecNumber>
    </recommendedName>
</protein>
<name>A0A2T3AW20_AMORE</name>
<evidence type="ECO:0000256" key="5">
    <source>
        <dbReference type="PIRSR" id="PIRSR001221-1"/>
    </source>
</evidence>
<dbReference type="GO" id="GO:0004040">
    <property type="term" value="F:amidase activity"/>
    <property type="evidence" value="ECO:0007669"/>
    <property type="project" value="UniProtKB-EC"/>
</dbReference>
<dbReference type="EMBL" id="KZ679014">
    <property type="protein sequence ID" value="PSS12830.1"/>
    <property type="molecule type" value="Genomic_DNA"/>
</dbReference>
<dbReference type="STRING" id="857342.A0A2T3AW20"/>
<keyword evidence="4" id="KW-0378">Hydrolase</keyword>
<feature type="active site" description="Charge relay system" evidence="5">
    <location>
        <position position="132"/>
    </location>
</feature>
<dbReference type="PIRSF" id="PIRSF001221">
    <property type="entry name" value="Amidase_fungi"/>
    <property type="match status" value="1"/>
</dbReference>
<dbReference type="GeneID" id="36573802"/>
<sequence>MSKKWQDIAQEKRQAVNSLLPEKWKTTKLIPPVSELPDVTNYAATFLSEKEREITAQYTASELVGKLARREYTAVQVVEAFCHRATIAHELVNCISEVLFSQAITRAAELDDYLRAHGKPVGPLHGLPISLKDQFRVKDAETSVGYVAWLGKKETDETESFLVKRLKELGAIVFVKTNVPTSLMAIETNNNIIGYTLNPYNRLLSSGGSSGGEASLLALRGSIIGLGSDIGASIRLPSAVSGLTGLKPSHGRLPYLGVANSMEGQETVPSVIGPLAHNVADLRFLFKSICQTQPWHDDPKVLPLPWRADEEEKGRESIKEGGLTFGVIKWDGVVMPHPPVQRAIQETISKLKAQGHEVIEWSPPAHQEAFEILWNTFAADGGTDIHATLSLSGEAPVPQLSASFGEVAGTLPIPTINDIWALQRRKYEYQTRYLAYWNSTATLTKPGRPVDALIAPAAPTASFLPGNGLYFGYTGVFNVLDFSVVVVPVTKVDKNRDPKVDGYVPAGDLDTLVWQQCMYFPNQTKDGASLLI</sequence>
<dbReference type="Gene3D" id="3.90.1300.10">
    <property type="entry name" value="Amidase signature (AS) domain"/>
    <property type="match status" value="1"/>
</dbReference>
<dbReference type="Pfam" id="PF01425">
    <property type="entry name" value="Amidase"/>
    <property type="match status" value="1"/>
</dbReference>
<dbReference type="EC" id="3.5.1.4" evidence="3"/>
<evidence type="ECO:0000313" key="7">
    <source>
        <dbReference type="EMBL" id="PSS12830.1"/>
    </source>
</evidence>
<evidence type="ECO:0000259" key="6">
    <source>
        <dbReference type="Pfam" id="PF01425"/>
    </source>
</evidence>
<dbReference type="AlphaFoldDB" id="A0A2T3AW20"/>
<dbReference type="FunCoup" id="A0A2T3AW20">
    <property type="interactions" value="51"/>
</dbReference>
<dbReference type="InParanoid" id="A0A2T3AW20"/>
<dbReference type="OrthoDB" id="6428749at2759"/>
<dbReference type="Proteomes" id="UP000241818">
    <property type="component" value="Unassembled WGS sequence"/>
</dbReference>
<gene>
    <name evidence="7" type="ORF">M430DRAFT_277810</name>
</gene>
<evidence type="ECO:0000256" key="4">
    <source>
        <dbReference type="ARBA" id="ARBA00022801"/>
    </source>
</evidence>
<dbReference type="InterPro" id="IPR036928">
    <property type="entry name" value="AS_sf"/>
</dbReference>
<feature type="domain" description="Amidase" evidence="6">
    <location>
        <begin position="77"/>
        <end position="497"/>
    </location>
</feature>
<dbReference type="RefSeq" id="XP_024718821.1">
    <property type="nucleotide sequence ID" value="XM_024865721.1"/>
</dbReference>
<dbReference type="InterPro" id="IPR020556">
    <property type="entry name" value="Amidase_CS"/>
</dbReference>
<dbReference type="InterPro" id="IPR023631">
    <property type="entry name" value="Amidase_dom"/>
</dbReference>
<evidence type="ECO:0000256" key="1">
    <source>
        <dbReference type="ARBA" id="ARBA00001311"/>
    </source>
</evidence>
<organism evidence="7 8">
    <name type="scientific">Amorphotheca resinae ATCC 22711</name>
    <dbReference type="NCBI Taxonomy" id="857342"/>
    <lineage>
        <taxon>Eukaryota</taxon>
        <taxon>Fungi</taxon>
        <taxon>Dikarya</taxon>
        <taxon>Ascomycota</taxon>
        <taxon>Pezizomycotina</taxon>
        <taxon>Leotiomycetes</taxon>
        <taxon>Helotiales</taxon>
        <taxon>Amorphothecaceae</taxon>
        <taxon>Amorphotheca</taxon>
    </lineage>
</organism>
<comment type="similarity">
    <text evidence="2">Belongs to the amidase family.</text>
</comment>
<evidence type="ECO:0000313" key="8">
    <source>
        <dbReference type="Proteomes" id="UP000241818"/>
    </source>
</evidence>
<dbReference type="SUPFAM" id="SSF75304">
    <property type="entry name" value="Amidase signature (AS) enzymes"/>
    <property type="match status" value="1"/>
</dbReference>